<evidence type="ECO:0000313" key="8">
    <source>
        <dbReference type="EMBL" id="KAK4509481.1"/>
    </source>
</evidence>
<evidence type="ECO:0000313" key="9">
    <source>
        <dbReference type="Proteomes" id="UP001304243"/>
    </source>
</evidence>
<keyword evidence="3" id="KW-0206">Cytoskeleton</keyword>
<dbReference type="GeneID" id="89951519"/>
<reference evidence="8 9" key="1">
    <citation type="submission" date="2022-11" db="EMBL/GenBank/DDBJ databases">
        <title>Mucor velutinosus strain NIH1002 WGS.</title>
        <authorList>
            <person name="Subramanian P."/>
            <person name="Mullikin J.C."/>
            <person name="Segre J.A."/>
            <person name="Zelazny A.M."/>
        </authorList>
    </citation>
    <scope>NUCLEOTIDE SEQUENCE [LARGE SCALE GENOMIC DNA]</scope>
    <source>
        <strain evidence="8 9">NIH1002</strain>
    </source>
</reference>
<dbReference type="GO" id="GO:0005856">
    <property type="term" value="C:cytoskeleton"/>
    <property type="evidence" value="ECO:0007669"/>
    <property type="project" value="UniProtKB-SubCell"/>
</dbReference>
<comment type="subcellular location">
    <subcellularLocation>
        <location evidence="1">Cytoplasm</location>
        <location evidence="1">Cytoskeleton</location>
    </subcellularLocation>
</comment>
<protein>
    <recommendedName>
        <fullName evidence="10">Calponin-homology (CH) domain-containing protein</fullName>
    </recommendedName>
</protein>
<dbReference type="PROSITE" id="PS51460">
    <property type="entry name" value="GAR"/>
    <property type="match status" value="1"/>
</dbReference>
<dbReference type="Proteomes" id="UP001304243">
    <property type="component" value="Unassembled WGS sequence"/>
</dbReference>
<dbReference type="SUPFAM" id="SSF46966">
    <property type="entry name" value="Spectrin repeat"/>
    <property type="match status" value="1"/>
</dbReference>
<feature type="compositionally biased region" description="Low complexity" evidence="5">
    <location>
        <begin position="3199"/>
        <end position="3218"/>
    </location>
</feature>
<feature type="region of interest" description="Disordered" evidence="5">
    <location>
        <begin position="3002"/>
        <end position="3075"/>
    </location>
</feature>
<evidence type="ECO:0000256" key="4">
    <source>
        <dbReference type="SAM" id="Coils"/>
    </source>
</evidence>
<dbReference type="Gene3D" id="1.20.58.60">
    <property type="match status" value="1"/>
</dbReference>
<feature type="region of interest" description="Disordered" evidence="5">
    <location>
        <begin position="392"/>
        <end position="459"/>
    </location>
</feature>
<evidence type="ECO:0000256" key="3">
    <source>
        <dbReference type="ARBA" id="ARBA00023212"/>
    </source>
</evidence>
<sequence length="3262" mass="370514">MSNSSSNATSPSTSSRPSTANTTFATSMVKSGSNRSLFHHQKPVSRSRQNTMGGLDFNEDLVRNIGSDYQDIQIRTLTKWVNAQLAQVNDSIDNIKTDLRDGKKLLKLLSVISNETAPKPERMNMRIHQLANVAQALGFLEKQVGSDTMPDIGNEAIVNGDAKKTLALIFFIMLKYQIQLIVTEHGDDYMQSLCDLSERENGTKSEFSMDLNNNKPAATNNAPAPLASSRKLNSQNSIADKHTSTSAEAKVALLYWVRIQLEDYIAANLIPSIQDFSRSWRTGVAFCLLIHRHNPAHIPDLFNTHLAMDLTEKSTWHQLLRLAFDLGTNKMGIQAYLEPEDLVDVDYPHEPSVMMYVSEYYKIMSRFQKEEPTNLKRERAVKRKAAIVMACGGSLDDDDDNDQDAIPRSESPIPTDAIPSSSKTATSPKHLEPPVPIPMPSARRKKKMAQRESTLGKEDKARIKADLNSKLMMQLTGHLPRGVHPILDQLLTIHETVLSFIKLNTRTIDEIPEEFVSSLSVSEYIDALEIIEEQADNEVDHLETAEKAVNILTSPPETADDTIIRLTDLQRTQVTKLYDILQKEWDQFLDLLNTTKDDLLTVERALIDTEEGAEEYQARASTLEKDLVHYRQLLEQVPPSAVLHPLEADEGALQANQAAYKERLNDFCQQFTDYQNTVWKDFKKATRQLSRSVMQTVSARSSQIMQMFDALVAAMEKEQRSFKDFERGLVIASTVQAIEKELETIQQLMGDNNGQEKATTHDAIQLLETKVSAVRSIIFNTKEEYSDLLQQDTRFTELFSGIEQKYETVNAWVDQVRVWFVEAERIRGWIEERTRIIEERNQDVQVDPLSEDLRVEDWDAATTEQLYQQHDKLRREIERFNQDDMTRLRSHVRVLTGTTDRNLTPADASTIEITLMTLTILDRMMHMLRTRSKLVDTLKVRIQWDTLMDKAVQWCIRKESAIQEFMLGKARWTSNHADEEEMSHHQLKQLTEQVIQILVSLENSIAEFDKGDFSAVLDTYQEMEELEGALPRHLEERQEAFERQFELVMKQCSFARKIVEQYLVVSDIAAQFRKLRVEGEKLKRSMSHSSSTSTATTTTAAAAADTNYHERVQVFKDNASHWVTVLMKRAPYPEVPEMLEDPSRSNEEANEAIRNRMNEYATYLAEVTEDLEELLASHRENLSLQQRASLAYDDMLRITTWLEDRLRALQKFDASILDPDEEDNIALETEAIERLEKEQESIAHKLAYLQTHDMVHVLEAVRLLEVEIDQSNSVSIDRQTLVNGVENLEQGHGDLKESLQLRKQELDVIRKRIAWEAQWDTAHRTIHGLAFSLWDFNNRFAQYDAEGLKKRRSDLEATAPEEMEVNKQDVYADLEDQVKATNTNLLIIASDDAFQQLETAYRAYMNSETNAMPGFIVSKQNTIKSDHHHLQLLSNYVSDVLKQHDALADFISASRQLQSQGEAAKEAIQNSLRETTSASKATATVSSSTSTAIATTATTDTVAEEQKQLLEQITSIRSHISQLIEQGKRIQPLQGGNWFEPLQPQTLVSPDDYGAQIKLLVDKNVEALIKLNTSLTAILTSYQYADSVKSKLLQYQAEASEIQEAIDVLTKQLNRNHIDITTVSSNLSMDMITTFKSEHARLASKLAEFETASVSAFQSRLNELIKQVQSDDSSAVEGIADTCRHLSECVSRSMLLLGQSFATQWIMLDTGEKRLQWEVNMDEGQCRLDFLNHQLLEYVSKKNKCVAQQDTLSKETIQELLGHCSDICAQADCFQQDVLAALESEFRQVASLFVKLPLTKSIPVHIQEKMDMMNRAFTKLQEALDWRFKELEYIQQRSDLEINIKQAMTDLDQHRKDLAAFVEEKGRWNPDEAKGDSTESEWQKKKTAFDLYRTSVLAGIKQHYHTLQSISDALKPGFMSELHTKRIELLSQAEDYVEADISYAQELITQKKQINHFLEQSTELEKNAETIRELFLTSSADALVPAMSASSSELTKRLDDFTAKVNMIKAFAQHDILVPRRCNEEDISMPTKVKDRTMNSVVQDVIDTKLARLDELVQSLSSLLKSQQVFTRLQYNADTFKKQINVCDAWISSRRDILEKSVHVLDDENLSMDINHLRDAVSEADSIQTAMKAQDNNFTLLCKYREKYIQLFDEQGLLSEEEKQVKLQEYDHVCEDFDVISRQWDDLLLETKEVSNALSIALLPAELNNRIAYLMSSFEALQTDIRSTDEAHVTDQQISGWQKRIDFLESKEYDRLHSEIAEYKHTITADMIESLMAKLDLAGDTVLTIRASLTSLYDIINASRLRNTHAENSELFHSAAARVVSLISQVQYGKFSTTTDKQTAEERLDHFRELKTAHKQIKEAVLECQGFYDDSCSYYTGMRVQDVITPEAQQVQQNVESAWQTLQVKNSGLAAFVTRTSKWIEGCDELDKMESTLEKLRQDVDQILLVHQPSSTTKSKLLKYEKKLNTLSMSQEELESTVKNSTDLSEDEANKMGFLNRSQKIRELRNTIQQVLDKRRLDKERTILFDVFKTEVAKVAKMCEDQISYIRQQANTNPEHHLKKIDAINSIITAYSAALTHIQDNYSECKIKYDGIVSDQATKLVKVYDHPVAQVNECKSALEKSLKELKGALKTENDYVTSLKLLSRLMKFEKEISRSVTELKATVSRSYNSSSSKGAASTTRAARARDLPELKEFMQRYESIETSMQEFHQKCNDLEKNLNKRISATRTGAITKAVDKRRDDMNRKWTDIKSSADETRDRLDMLHKRQTVSSKLAESLKYVDNLKERVEALQLSGKNVLVEEQELDEIQEEIDVTLTKSSMDIDLIMKNMSSSELLVASTSSPTVSLQSQRDKLSKSVEDLRQLVKHRRKQAHTEGSITEFFGITDQVDAEIVHLSKVVEETSAQHASVIGSKFNKADLQSLLKRLVSAYKKSEPRVSDLLSKAKSESQKQFLDDNERVAKRLKKTLKDWSNMQASVSTREKELQTCIKELNHEFFTKLAMAKSTPKERRSRRASNSDKKGAQLPPSGPRPLGSFRSSTLSTEMKITSPNSTATRKSKTPSSPPFSAGKNYVSDPKNELDVQLGLIVNESPFKMKVKMVPGEVGKYWFGEEHPRLVYCRILRSKMVMVRVGGGWEELSKFMKDHGHSDGLATKSDTGETHYVTVNTFQEDDMPSYSVTTRSGSPMGPIVGTPIIRRGSGVSSSLTNGSSNSSSAAGYMDGDKFIQTDQDGNRIALKMVKADHSATTTTSSTTTTTSALKR</sequence>
<dbReference type="SMART" id="SM00243">
    <property type="entry name" value="GAS2"/>
    <property type="match status" value="1"/>
</dbReference>
<dbReference type="GO" id="GO:0008017">
    <property type="term" value="F:microtubule binding"/>
    <property type="evidence" value="ECO:0007669"/>
    <property type="project" value="InterPro"/>
</dbReference>
<name>A0AAN7HWA2_9FUNG</name>
<evidence type="ECO:0000256" key="1">
    <source>
        <dbReference type="ARBA" id="ARBA00004245"/>
    </source>
</evidence>
<feature type="region of interest" description="Disordered" evidence="5">
    <location>
        <begin position="204"/>
        <end position="241"/>
    </location>
</feature>
<dbReference type="PROSITE" id="PS50021">
    <property type="entry name" value="CH"/>
    <property type="match status" value="2"/>
</dbReference>
<dbReference type="EMBL" id="JASEJX010000039">
    <property type="protein sequence ID" value="KAK4509481.1"/>
    <property type="molecule type" value="Genomic_DNA"/>
</dbReference>
<feature type="compositionally biased region" description="Low complexity" evidence="5">
    <location>
        <begin position="212"/>
        <end position="227"/>
    </location>
</feature>
<dbReference type="Pfam" id="PF00307">
    <property type="entry name" value="CH"/>
    <property type="match status" value="2"/>
</dbReference>
<feature type="compositionally biased region" description="Low complexity" evidence="5">
    <location>
        <begin position="3245"/>
        <end position="3262"/>
    </location>
</feature>
<evidence type="ECO:0000256" key="5">
    <source>
        <dbReference type="SAM" id="MobiDB-lite"/>
    </source>
</evidence>
<feature type="compositionally biased region" description="Low complexity" evidence="5">
    <location>
        <begin position="1"/>
        <end position="23"/>
    </location>
</feature>
<evidence type="ECO:0000256" key="2">
    <source>
        <dbReference type="ARBA" id="ARBA00022490"/>
    </source>
</evidence>
<dbReference type="Pfam" id="PF02187">
    <property type="entry name" value="GAS2"/>
    <property type="match status" value="1"/>
</dbReference>
<accession>A0AAN7HWA2</accession>
<feature type="domain" description="GAR" evidence="7">
    <location>
        <begin position="3076"/>
        <end position="3150"/>
    </location>
</feature>
<dbReference type="InterPro" id="IPR036534">
    <property type="entry name" value="GAR_dom_sf"/>
</dbReference>
<feature type="coiled-coil region" evidence="4">
    <location>
        <begin position="2430"/>
        <end position="2481"/>
    </location>
</feature>
<dbReference type="SUPFAM" id="SSF47576">
    <property type="entry name" value="Calponin-homology domain, CH-domain"/>
    <property type="match status" value="1"/>
</dbReference>
<feature type="coiled-coil region" evidence="4">
    <location>
        <begin position="1837"/>
        <end position="1864"/>
    </location>
</feature>
<gene>
    <name evidence="8" type="ORF">ATC70_007833</name>
</gene>
<dbReference type="InterPro" id="IPR003108">
    <property type="entry name" value="GAR_dom"/>
</dbReference>
<feature type="coiled-coil region" evidence="4">
    <location>
        <begin position="606"/>
        <end position="633"/>
    </location>
</feature>
<dbReference type="Gene3D" id="1.10.418.10">
    <property type="entry name" value="Calponin-like domain"/>
    <property type="match status" value="2"/>
</dbReference>
<evidence type="ECO:0008006" key="10">
    <source>
        <dbReference type="Google" id="ProtNLM"/>
    </source>
</evidence>
<feature type="region of interest" description="Disordered" evidence="5">
    <location>
        <begin position="3242"/>
        <end position="3262"/>
    </location>
</feature>
<dbReference type="InterPro" id="IPR036872">
    <property type="entry name" value="CH_dom_sf"/>
</dbReference>
<keyword evidence="4" id="KW-0175">Coiled coil</keyword>
<feature type="compositionally biased region" description="Polar residues" evidence="5">
    <location>
        <begin position="418"/>
        <end position="427"/>
    </location>
</feature>
<proteinExistence type="predicted"/>
<comment type="caution">
    <text evidence="8">The sequence shown here is derived from an EMBL/GenBank/DDBJ whole genome shotgun (WGS) entry which is preliminary data.</text>
</comment>
<feature type="region of interest" description="Disordered" evidence="5">
    <location>
        <begin position="1"/>
        <end position="53"/>
    </location>
</feature>
<keyword evidence="2" id="KW-0963">Cytoplasm</keyword>
<evidence type="ECO:0000259" key="6">
    <source>
        <dbReference type="PROSITE" id="PS50021"/>
    </source>
</evidence>
<organism evidence="8 9">
    <name type="scientific">Mucor velutinosus</name>
    <dbReference type="NCBI Taxonomy" id="708070"/>
    <lineage>
        <taxon>Eukaryota</taxon>
        <taxon>Fungi</taxon>
        <taxon>Fungi incertae sedis</taxon>
        <taxon>Mucoromycota</taxon>
        <taxon>Mucoromycotina</taxon>
        <taxon>Mucoromycetes</taxon>
        <taxon>Mucorales</taxon>
        <taxon>Mucorineae</taxon>
        <taxon>Mucoraceae</taxon>
        <taxon>Mucor</taxon>
    </lineage>
</organism>
<dbReference type="PANTHER" id="PTHR11915">
    <property type="entry name" value="SPECTRIN/FILAMIN RELATED CYTOSKELETAL PROTEIN"/>
    <property type="match status" value="1"/>
</dbReference>
<feature type="domain" description="Calponin-homology (CH)" evidence="6">
    <location>
        <begin position="247"/>
        <end position="365"/>
    </location>
</feature>
<keyword evidence="9" id="KW-1185">Reference proteome</keyword>
<feature type="compositionally biased region" description="Polar residues" evidence="5">
    <location>
        <begin position="3037"/>
        <end position="3056"/>
    </location>
</feature>
<feature type="domain" description="Calponin-homology (CH)" evidence="6">
    <location>
        <begin position="71"/>
        <end position="177"/>
    </location>
</feature>
<feature type="region of interest" description="Disordered" evidence="5">
    <location>
        <begin position="3198"/>
        <end position="3219"/>
    </location>
</feature>
<dbReference type="SMART" id="SM00033">
    <property type="entry name" value="CH"/>
    <property type="match status" value="2"/>
</dbReference>
<feature type="compositionally biased region" description="Polar residues" evidence="5">
    <location>
        <begin position="24"/>
        <end position="36"/>
    </location>
</feature>
<dbReference type="InterPro" id="IPR001715">
    <property type="entry name" value="CH_dom"/>
</dbReference>
<evidence type="ECO:0000259" key="7">
    <source>
        <dbReference type="PROSITE" id="PS51460"/>
    </source>
</evidence>
<dbReference type="SUPFAM" id="SSF143575">
    <property type="entry name" value="GAS2 domain-like"/>
    <property type="match status" value="1"/>
</dbReference>
<dbReference type="RefSeq" id="XP_064676147.1">
    <property type="nucleotide sequence ID" value="XM_064827090.1"/>
</dbReference>
<feature type="coiled-coil region" evidence="4">
    <location>
        <begin position="1585"/>
        <end position="1612"/>
    </location>
</feature>
<dbReference type="Gene3D" id="3.30.920.20">
    <property type="entry name" value="Gas2-like domain"/>
    <property type="match status" value="1"/>
</dbReference>